<dbReference type="Pfam" id="PF01494">
    <property type="entry name" value="FAD_binding_3"/>
    <property type="match status" value="1"/>
</dbReference>
<evidence type="ECO:0000256" key="3">
    <source>
        <dbReference type="ARBA" id="ARBA00023002"/>
    </source>
</evidence>
<keyword evidence="6" id="KW-1185">Reference proteome</keyword>
<evidence type="ECO:0000313" key="6">
    <source>
        <dbReference type="Proteomes" id="UP000596276"/>
    </source>
</evidence>
<keyword evidence="3" id="KW-0560">Oxidoreductase</keyword>
<protein>
    <submittedName>
        <fullName evidence="5">Monooxygenase</fullName>
    </submittedName>
</protein>
<keyword evidence="1" id="KW-0285">Flavoprotein</keyword>
<sequence length="651" mass="72400">MAPYNMNDNSAIRSDGAEEFQVIGGIAINARRNCSARLSDHAVDTEFLIVGAGPAGAALACFLGSHGLKGIMISSAPGTANTPRAHITNMAALANNDLLLTHGFAHAECLRDIGLYDELEKLGSAGADHMQHTRWCHSMAGEEYARIHSWGNDPRRKGDYELASPCEPFDLPQTILEPVLVRHAALKGFKCRFDSTLVSLYSDSKTGLITASIHDKMTNKEYQIQTRYLFGADGARSEVVKQLNLPLVVQPGQGMAINVLVKADFSHLVKNRTGNLHWVMQPDREHPDFGWMGIVRMVKPWNEWMFILFPDRNYDRSQGKPSKDANQKRVQEFIGDDTPAEILDISTWYINEIVAEKYSEGNIFCLGDAVHRHPPLNGLGSNTCIQDAFNLAWKVAYVHKGLASPSLLSTYSIERQPVGHSIITRANQAYRDHFLVWKALGMLPTDLSARKEILKELKSATPEGSNRRRALHAAIKHTSHEFHGLGVEMNQHYDGQGVYTADEPNPYAPSRRAAEDSILFHEPNTYPGSRLPHVWLNKAIPGEPVSTVDIAGHGSFVLLSGIGGGRWKKAAENVAETLKVPIQVHYIGFRQDWEDVYFEWENLRGVEESGAVLVRPDRFVAWRAPEVLKDTEACESKLLTVMRSILGFLDV</sequence>
<dbReference type="SUPFAM" id="SSF51905">
    <property type="entry name" value="FAD/NAD(P)-binding domain"/>
    <property type="match status" value="1"/>
</dbReference>
<dbReference type="AlphaFoldDB" id="A0A7U2MT22"/>
<gene>
    <name evidence="5" type="ORF">F9C07_2200483</name>
</gene>
<dbReference type="PRINTS" id="PR00420">
    <property type="entry name" value="RNGMNOXGNASE"/>
</dbReference>
<dbReference type="PANTHER" id="PTHR43004">
    <property type="entry name" value="TRK SYSTEM POTASSIUM UPTAKE PROTEIN"/>
    <property type="match status" value="1"/>
</dbReference>
<reference evidence="6" key="1">
    <citation type="journal article" date="2021" name="G3 (Bethesda)">
        <title>Chromosome assembled and annotated genome sequence of Aspergillus flavus NRRL 3357.</title>
        <authorList>
            <person name="Skerker J.M."/>
            <person name="Pianalto K.M."/>
            <person name="Mondo S.J."/>
            <person name="Yang K."/>
            <person name="Arkin A.P."/>
            <person name="Keller N.P."/>
            <person name="Grigoriev I.V."/>
            <person name="Louise Glass N.L."/>
        </authorList>
    </citation>
    <scope>NUCLEOTIDE SEQUENCE [LARGE SCALE GENOMIC DNA]</scope>
    <source>
        <strain evidence="6">ATCC 200026 / FGSC A1120 / IAM 13836 / NRRL 3357 / JCM 12722 / SRRC 167</strain>
    </source>
</reference>
<dbReference type="InterPro" id="IPR002938">
    <property type="entry name" value="FAD-bd"/>
</dbReference>
<dbReference type="GO" id="GO:0071949">
    <property type="term" value="F:FAD binding"/>
    <property type="evidence" value="ECO:0007669"/>
    <property type="project" value="InterPro"/>
</dbReference>
<dbReference type="VEuPathDB" id="FungiDB:AFLA_011351"/>
<keyword evidence="5" id="KW-0503">Monooxygenase</keyword>
<evidence type="ECO:0000313" key="5">
    <source>
        <dbReference type="EMBL" id="QRD89343.1"/>
    </source>
</evidence>
<proteinExistence type="predicted"/>
<dbReference type="Pfam" id="PF21274">
    <property type="entry name" value="Rng_hyd_C"/>
    <property type="match status" value="1"/>
</dbReference>
<dbReference type="Gene3D" id="3.30.9.10">
    <property type="entry name" value="D-Amino Acid Oxidase, subunit A, domain 2"/>
    <property type="match status" value="1"/>
</dbReference>
<dbReference type="VEuPathDB" id="FungiDB:F9C07_2200483"/>
<dbReference type="EMBL" id="CP044619">
    <property type="protein sequence ID" value="QRD89343.1"/>
    <property type="molecule type" value="Genomic_DNA"/>
</dbReference>
<dbReference type="PANTHER" id="PTHR43004:SF8">
    <property type="entry name" value="FAD-BINDING DOMAIN-CONTAINING PROTEIN-RELATED"/>
    <property type="match status" value="1"/>
</dbReference>
<dbReference type="GO" id="GO:0016709">
    <property type="term" value="F:oxidoreductase activity, acting on paired donors, with incorporation or reduction of molecular oxygen, NAD(P)H as one donor, and incorporation of one atom of oxygen"/>
    <property type="evidence" value="ECO:0007669"/>
    <property type="project" value="UniProtKB-ARBA"/>
</dbReference>
<dbReference type="Proteomes" id="UP000596276">
    <property type="component" value="Chromosome 1"/>
</dbReference>
<dbReference type="InterPro" id="IPR050641">
    <property type="entry name" value="RIFMO-like"/>
</dbReference>
<dbReference type="Gene3D" id="3.40.30.120">
    <property type="match status" value="1"/>
</dbReference>
<evidence type="ECO:0000259" key="4">
    <source>
        <dbReference type="Pfam" id="PF01494"/>
    </source>
</evidence>
<evidence type="ECO:0000256" key="1">
    <source>
        <dbReference type="ARBA" id="ARBA00022630"/>
    </source>
</evidence>
<dbReference type="Gene3D" id="3.50.50.60">
    <property type="entry name" value="FAD/NAD(P)-binding domain"/>
    <property type="match status" value="1"/>
</dbReference>
<keyword evidence="2" id="KW-0274">FAD</keyword>
<feature type="domain" description="FAD-binding" evidence="4">
    <location>
        <begin position="44"/>
        <end position="425"/>
    </location>
</feature>
<evidence type="ECO:0000256" key="2">
    <source>
        <dbReference type="ARBA" id="ARBA00022827"/>
    </source>
</evidence>
<organism evidence="5 6">
    <name type="scientific">Aspergillus flavus (strain ATCC 200026 / FGSC A1120 / IAM 13836 / NRRL 3357 / JCM 12722 / SRRC 167)</name>
    <dbReference type="NCBI Taxonomy" id="332952"/>
    <lineage>
        <taxon>Eukaryota</taxon>
        <taxon>Fungi</taxon>
        <taxon>Dikarya</taxon>
        <taxon>Ascomycota</taxon>
        <taxon>Pezizomycotina</taxon>
        <taxon>Eurotiomycetes</taxon>
        <taxon>Eurotiomycetidae</taxon>
        <taxon>Eurotiales</taxon>
        <taxon>Aspergillaceae</taxon>
        <taxon>Aspergillus</taxon>
        <taxon>Aspergillus subgen. Circumdati</taxon>
    </lineage>
</organism>
<name>A0A7U2MT22_ASPFN</name>
<accession>A0A7U2MT22</accession>
<dbReference type="InterPro" id="IPR036188">
    <property type="entry name" value="FAD/NAD-bd_sf"/>
</dbReference>